<accession>A0A7J9HHI1</accession>
<proteinExistence type="predicted"/>
<reference evidence="1 2" key="1">
    <citation type="journal article" date="2019" name="Genome Biol. Evol.">
        <title>Insights into the evolution of the New World diploid cottons (Gossypium, subgenus Houzingenia) based on genome sequencing.</title>
        <authorList>
            <person name="Grover C.E."/>
            <person name="Arick M.A. 2nd"/>
            <person name="Thrash A."/>
            <person name="Conover J.L."/>
            <person name="Sanders W.S."/>
            <person name="Peterson D.G."/>
            <person name="Frelichowski J.E."/>
            <person name="Scheffler J.A."/>
            <person name="Scheffler B.E."/>
            <person name="Wendel J.F."/>
        </authorList>
    </citation>
    <scope>NUCLEOTIDE SEQUENCE [LARGE SCALE GENOMIC DNA]</scope>
    <source>
        <strain evidence="1">0</strain>
        <tissue evidence="1">Leaf</tissue>
    </source>
</reference>
<gene>
    <name evidence="1" type="ORF">Gohar_024931</name>
</gene>
<evidence type="ECO:0000313" key="2">
    <source>
        <dbReference type="Proteomes" id="UP000593560"/>
    </source>
</evidence>
<evidence type="ECO:0000313" key="1">
    <source>
        <dbReference type="EMBL" id="MBA0809261.1"/>
    </source>
</evidence>
<organism evidence="1 2">
    <name type="scientific">Gossypium harknessii</name>
    <dbReference type="NCBI Taxonomy" id="34285"/>
    <lineage>
        <taxon>Eukaryota</taxon>
        <taxon>Viridiplantae</taxon>
        <taxon>Streptophyta</taxon>
        <taxon>Embryophyta</taxon>
        <taxon>Tracheophyta</taxon>
        <taxon>Spermatophyta</taxon>
        <taxon>Magnoliopsida</taxon>
        <taxon>eudicotyledons</taxon>
        <taxon>Gunneridae</taxon>
        <taxon>Pentapetalae</taxon>
        <taxon>rosids</taxon>
        <taxon>malvids</taxon>
        <taxon>Malvales</taxon>
        <taxon>Malvaceae</taxon>
        <taxon>Malvoideae</taxon>
        <taxon>Gossypium</taxon>
    </lineage>
</organism>
<name>A0A7J9HHI1_9ROSI</name>
<dbReference type="AlphaFoldDB" id="A0A7J9HHI1"/>
<sequence>MVKMDIDVHVANATVHVMKVLQPKAQPFLKGECIPMDVIFKPWVPRALESAVSQHVMTTMVCFGDLTYRTLEIRSGYIGSGMLISGDP</sequence>
<protein>
    <submittedName>
        <fullName evidence="1">Uncharacterized protein</fullName>
    </submittedName>
</protein>
<dbReference type="Proteomes" id="UP000593560">
    <property type="component" value="Unassembled WGS sequence"/>
</dbReference>
<keyword evidence="2" id="KW-1185">Reference proteome</keyword>
<dbReference type="EMBL" id="JABFAD010000009">
    <property type="protein sequence ID" value="MBA0809261.1"/>
    <property type="molecule type" value="Genomic_DNA"/>
</dbReference>
<comment type="caution">
    <text evidence="1">The sequence shown here is derived from an EMBL/GenBank/DDBJ whole genome shotgun (WGS) entry which is preliminary data.</text>
</comment>
<dbReference type="OrthoDB" id="971592at2759"/>